<evidence type="ECO:0000313" key="1">
    <source>
        <dbReference type="EMBL" id="PKI66802.1"/>
    </source>
</evidence>
<dbReference type="Proteomes" id="UP000233551">
    <property type="component" value="Unassembled WGS sequence"/>
</dbReference>
<proteinExistence type="predicted"/>
<keyword evidence="2" id="KW-1185">Reference proteome</keyword>
<organism evidence="1 2">
    <name type="scientific">Punica granatum</name>
    <name type="common">Pomegranate</name>
    <dbReference type="NCBI Taxonomy" id="22663"/>
    <lineage>
        <taxon>Eukaryota</taxon>
        <taxon>Viridiplantae</taxon>
        <taxon>Streptophyta</taxon>
        <taxon>Embryophyta</taxon>
        <taxon>Tracheophyta</taxon>
        <taxon>Spermatophyta</taxon>
        <taxon>Magnoliopsida</taxon>
        <taxon>eudicotyledons</taxon>
        <taxon>Gunneridae</taxon>
        <taxon>Pentapetalae</taxon>
        <taxon>rosids</taxon>
        <taxon>malvids</taxon>
        <taxon>Myrtales</taxon>
        <taxon>Lythraceae</taxon>
        <taxon>Punica</taxon>
    </lineage>
</organism>
<gene>
    <name evidence="1" type="ORF">CRG98_012808</name>
</gene>
<name>A0A2I0KE62_PUNGR</name>
<dbReference type="AlphaFoldDB" id="A0A2I0KE62"/>
<reference evidence="1 2" key="1">
    <citation type="submission" date="2017-11" db="EMBL/GenBank/DDBJ databases">
        <title>De-novo sequencing of pomegranate (Punica granatum L.) genome.</title>
        <authorList>
            <person name="Akparov Z."/>
            <person name="Amiraslanov A."/>
            <person name="Hajiyeva S."/>
            <person name="Abbasov M."/>
            <person name="Kaur K."/>
            <person name="Hamwieh A."/>
            <person name="Solovyev V."/>
            <person name="Salamov A."/>
            <person name="Braich B."/>
            <person name="Kosarev P."/>
            <person name="Mahmoud A."/>
            <person name="Hajiyev E."/>
            <person name="Babayeva S."/>
            <person name="Izzatullayeva V."/>
            <person name="Mammadov A."/>
            <person name="Mammadov A."/>
            <person name="Sharifova S."/>
            <person name="Ojaghi J."/>
            <person name="Eynullazada K."/>
            <person name="Bayramov B."/>
            <person name="Abdulazimova A."/>
            <person name="Shahmuradov I."/>
        </authorList>
    </citation>
    <scope>NUCLEOTIDE SEQUENCE [LARGE SCALE GENOMIC DNA]</scope>
    <source>
        <strain evidence="2">cv. AG2017</strain>
        <tissue evidence="1">Leaf</tissue>
    </source>
</reference>
<accession>A0A2I0KE62</accession>
<evidence type="ECO:0000313" key="2">
    <source>
        <dbReference type="Proteomes" id="UP000233551"/>
    </source>
</evidence>
<protein>
    <submittedName>
        <fullName evidence="1">Uncharacterized protein</fullName>
    </submittedName>
</protein>
<sequence>MEKSRWWWPNRWPPPFHRGHRTQVTLLEWWPTIGEPPPLGIDGGKISTFNTSYPIIQPQEGGVAHAKELVIREVNVELG</sequence>
<dbReference type="EMBL" id="PGOL01000657">
    <property type="protein sequence ID" value="PKI66802.1"/>
    <property type="molecule type" value="Genomic_DNA"/>
</dbReference>
<comment type="caution">
    <text evidence="1">The sequence shown here is derived from an EMBL/GenBank/DDBJ whole genome shotgun (WGS) entry which is preliminary data.</text>
</comment>